<dbReference type="Pfam" id="PF08239">
    <property type="entry name" value="SH3_3"/>
    <property type="match status" value="1"/>
</dbReference>
<reference evidence="2 3" key="1">
    <citation type="submission" date="2019-02" db="EMBL/GenBank/DDBJ databases">
        <authorList>
            <person name="Fomenkov A."/>
            <person name="Dubinina G."/>
            <person name="Grabovich M."/>
            <person name="Vincze T."/>
            <person name="Roberts R.J."/>
        </authorList>
    </citation>
    <scope>NUCLEOTIDE SEQUENCE [LARGE SCALE GENOMIC DNA]</scope>
    <source>
        <strain evidence="2 3">P</strain>
    </source>
</reference>
<dbReference type="OrthoDB" id="9813873at2"/>
<name>A0A5C1Q8A5_9SPIO</name>
<dbReference type="Proteomes" id="UP000323824">
    <property type="component" value="Chromosome"/>
</dbReference>
<keyword evidence="3" id="KW-1185">Reference proteome</keyword>
<proteinExistence type="predicted"/>
<accession>A0A5C1Q8A5</accession>
<dbReference type="KEGG" id="sper:EW093_00210"/>
<dbReference type="EMBL" id="CP035807">
    <property type="protein sequence ID" value="QEN03189.1"/>
    <property type="molecule type" value="Genomic_DNA"/>
</dbReference>
<evidence type="ECO:0000313" key="2">
    <source>
        <dbReference type="EMBL" id="QEN03189.1"/>
    </source>
</evidence>
<feature type="domain" description="SH3b" evidence="1">
    <location>
        <begin position="32"/>
        <end position="82"/>
    </location>
</feature>
<dbReference type="AlphaFoldDB" id="A0A5C1Q8A5"/>
<evidence type="ECO:0000313" key="3">
    <source>
        <dbReference type="Proteomes" id="UP000323824"/>
    </source>
</evidence>
<evidence type="ECO:0000259" key="1">
    <source>
        <dbReference type="Pfam" id="PF08239"/>
    </source>
</evidence>
<dbReference type="RefSeq" id="WP_149566449.1">
    <property type="nucleotide sequence ID" value="NZ_CP035807.1"/>
</dbReference>
<reference evidence="2 3" key="2">
    <citation type="submission" date="2019-09" db="EMBL/GenBank/DDBJ databases">
        <title>Complete Genome Sequence and Methylome Analysis of free living Spirochaetas.</title>
        <authorList>
            <person name="Leshcheva N."/>
            <person name="Mikheeva N."/>
        </authorList>
    </citation>
    <scope>NUCLEOTIDE SEQUENCE [LARGE SCALE GENOMIC DNA]</scope>
    <source>
        <strain evidence="2 3">P</strain>
    </source>
</reference>
<dbReference type="Gene3D" id="2.30.30.40">
    <property type="entry name" value="SH3 Domains"/>
    <property type="match status" value="1"/>
</dbReference>
<dbReference type="InterPro" id="IPR003646">
    <property type="entry name" value="SH3-like_bac-type"/>
</dbReference>
<protein>
    <submittedName>
        <fullName evidence="2">SH3 domain-containing protein</fullName>
    </submittedName>
</protein>
<sequence length="158" mass="18213">MLKRIILILILSISVVNIFSDELEYKNITVKSAQIRQRPSFLGKILFTLNYTDEVAIYETKNGWSYIGFNSNKGWIHNSALSDKKLILKKSDSKIEDRVSGSEVALAGKGFNSEIEENYKSQNNLDYYWIDQMEEYQVDIESLIDFSYSYNLNIGGLE</sequence>
<organism evidence="2 3">
    <name type="scientific">Thiospirochaeta perfilievii</name>
    <dbReference type="NCBI Taxonomy" id="252967"/>
    <lineage>
        <taxon>Bacteria</taxon>
        <taxon>Pseudomonadati</taxon>
        <taxon>Spirochaetota</taxon>
        <taxon>Spirochaetia</taxon>
        <taxon>Spirochaetales</taxon>
        <taxon>Spirochaetaceae</taxon>
        <taxon>Thiospirochaeta</taxon>
    </lineage>
</organism>
<gene>
    <name evidence="2" type="ORF">EW093_00210</name>
</gene>